<name>A0ABY8ENS0_MALFU</name>
<dbReference type="EMBL" id="CP046235">
    <property type="protein sequence ID" value="WFD47174.1"/>
    <property type="molecule type" value="Genomic_DNA"/>
</dbReference>
<keyword evidence="2" id="KW-1185">Reference proteome</keyword>
<accession>A0ABY8ENS0</accession>
<evidence type="ECO:0000313" key="1">
    <source>
        <dbReference type="EMBL" id="WFD47174.1"/>
    </source>
</evidence>
<sequence>MATAHSVLVHAQGASYTASVLAEGTGVHIGVVRNVGAHARRAPWWIAHVPSPHCAPSAAGAGDAAAAWAERVVEHWAGVSLALSEPDTPDEDAEGDAPEEVCTVRVPLPTPLVVQVSPASERASSVYAARLVHALTEHTQRQVAALEAAVRASHAALDAERAKYRELLAAHPPSTARYAAASIVHPGRIRRQTDLGGFEGDP</sequence>
<proteinExistence type="predicted"/>
<evidence type="ECO:0000313" key="2">
    <source>
        <dbReference type="Proteomes" id="UP000818624"/>
    </source>
</evidence>
<organism evidence="1 2">
    <name type="scientific">Malassezia furfur</name>
    <name type="common">Pityriasis versicolor infection agent</name>
    <name type="synonym">Pityrosporum furfur</name>
    <dbReference type="NCBI Taxonomy" id="55194"/>
    <lineage>
        <taxon>Eukaryota</taxon>
        <taxon>Fungi</taxon>
        <taxon>Dikarya</taxon>
        <taxon>Basidiomycota</taxon>
        <taxon>Ustilaginomycotina</taxon>
        <taxon>Malasseziomycetes</taxon>
        <taxon>Malasseziales</taxon>
        <taxon>Malasseziaceae</taxon>
        <taxon>Malassezia</taxon>
    </lineage>
</organism>
<gene>
    <name evidence="1" type="ORF">GLX27_001822</name>
</gene>
<protein>
    <submittedName>
        <fullName evidence="1">Uncharacterized protein</fullName>
    </submittedName>
</protein>
<dbReference type="Proteomes" id="UP000818624">
    <property type="component" value="Chromosome 2"/>
</dbReference>
<reference evidence="1 2" key="1">
    <citation type="journal article" date="2020" name="Elife">
        <title>Loss of centromere function drives karyotype evolution in closely related Malassezia species.</title>
        <authorList>
            <person name="Sankaranarayanan S.R."/>
            <person name="Ianiri G."/>
            <person name="Coelho M.A."/>
            <person name="Reza M.H."/>
            <person name="Thimmappa B.C."/>
            <person name="Ganguly P."/>
            <person name="Vadnala R.N."/>
            <person name="Sun S."/>
            <person name="Siddharthan R."/>
            <person name="Tellgren-Roth C."/>
            <person name="Dawson T.L."/>
            <person name="Heitman J."/>
            <person name="Sanyal K."/>
        </authorList>
    </citation>
    <scope>NUCLEOTIDE SEQUENCE [LARGE SCALE GENOMIC DNA]</scope>
    <source>
        <strain evidence="1">CBS14141</strain>
    </source>
</reference>